<dbReference type="PANTHER" id="PTHR35807">
    <property type="entry name" value="TRANSCRIPTIONAL REGULATOR REDD-RELATED"/>
    <property type="match status" value="1"/>
</dbReference>
<dbReference type="RefSeq" id="WP_016435283.1">
    <property type="nucleotide sequence ID" value="NZ_JALDAX010000003.1"/>
</dbReference>
<keyword evidence="5" id="KW-0804">Transcription</keyword>
<evidence type="ECO:0000259" key="7">
    <source>
        <dbReference type="PROSITE" id="PS51755"/>
    </source>
</evidence>
<dbReference type="SUPFAM" id="SSF46894">
    <property type="entry name" value="C-terminal effector domain of the bipartite response regulators"/>
    <property type="match status" value="1"/>
</dbReference>
<evidence type="ECO:0000256" key="2">
    <source>
        <dbReference type="ARBA" id="ARBA00023012"/>
    </source>
</evidence>
<dbReference type="SMART" id="SM00862">
    <property type="entry name" value="Trans_reg_C"/>
    <property type="match status" value="1"/>
</dbReference>
<dbReference type="SUPFAM" id="SSF48452">
    <property type="entry name" value="TPR-like"/>
    <property type="match status" value="1"/>
</dbReference>
<name>A0ABS9XCI2_9ACTN</name>
<dbReference type="InterPro" id="IPR036388">
    <property type="entry name" value="WH-like_DNA-bd_sf"/>
</dbReference>
<comment type="similarity">
    <text evidence="1">Belongs to the AfsR/DnrI/RedD regulatory family.</text>
</comment>
<dbReference type="PANTHER" id="PTHR35807:SF1">
    <property type="entry name" value="TRANSCRIPTIONAL REGULATOR REDD"/>
    <property type="match status" value="1"/>
</dbReference>
<accession>A0ABS9XCI2</accession>
<evidence type="ECO:0000256" key="1">
    <source>
        <dbReference type="ARBA" id="ARBA00005820"/>
    </source>
</evidence>
<protein>
    <submittedName>
        <fullName evidence="8">AfsR/SARP family transcriptional regulator</fullName>
    </submittedName>
</protein>
<dbReference type="InterPro" id="IPR051677">
    <property type="entry name" value="AfsR-DnrI-RedD_regulator"/>
</dbReference>
<dbReference type="InterPro" id="IPR005158">
    <property type="entry name" value="BTAD"/>
</dbReference>
<keyword evidence="4 6" id="KW-0238">DNA-binding</keyword>
<dbReference type="EMBL" id="JALDAX010000003">
    <property type="protein sequence ID" value="MCI3239748.1"/>
    <property type="molecule type" value="Genomic_DNA"/>
</dbReference>
<dbReference type="InterPro" id="IPR016032">
    <property type="entry name" value="Sig_transdc_resp-reg_C-effctor"/>
</dbReference>
<keyword evidence="3" id="KW-0805">Transcription regulation</keyword>
<keyword evidence="9" id="KW-1185">Reference proteome</keyword>
<dbReference type="Gene3D" id="1.10.10.10">
    <property type="entry name" value="Winged helix-like DNA-binding domain superfamily/Winged helix DNA-binding domain"/>
    <property type="match status" value="1"/>
</dbReference>
<dbReference type="InterPro" id="IPR011990">
    <property type="entry name" value="TPR-like_helical_dom_sf"/>
</dbReference>
<keyword evidence="2" id="KW-0902">Two-component regulatory system</keyword>
<sequence>MEIKVLGPLMAETGGTSIVPSAGKPRQILALLSVYANQVVPVPTLMEEIWGGDMPRSALTTLQTYILQLRRLIGKALGPGSPYGAREVLATRHGGYLLEVQPGAVDVHEYDRLVATARAEADRGDDETAAAVYRDALAIWRGPALVDVRLGPLLEIELVRLEESRLEVLEQRIECDLRLGRHMQLLAELTSLTARHPLHEGLHAQCMVALYRSGRQWQALDVYQNLRRGLADELGLDPSTRLQQLHRAVLAGDPSLDAVAGQRRRTLDLFAA</sequence>
<evidence type="ECO:0000256" key="3">
    <source>
        <dbReference type="ARBA" id="ARBA00023015"/>
    </source>
</evidence>
<dbReference type="Pfam" id="PF03704">
    <property type="entry name" value="BTAD"/>
    <property type="match status" value="1"/>
</dbReference>
<evidence type="ECO:0000256" key="5">
    <source>
        <dbReference type="ARBA" id="ARBA00023163"/>
    </source>
</evidence>
<evidence type="ECO:0000256" key="4">
    <source>
        <dbReference type="ARBA" id="ARBA00023125"/>
    </source>
</evidence>
<dbReference type="CDD" id="cd15831">
    <property type="entry name" value="BTAD"/>
    <property type="match status" value="1"/>
</dbReference>
<evidence type="ECO:0000313" key="8">
    <source>
        <dbReference type="EMBL" id="MCI3239748.1"/>
    </source>
</evidence>
<dbReference type="PROSITE" id="PS51755">
    <property type="entry name" value="OMPR_PHOB"/>
    <property type="match status" value="1"/>
</dbReference>
<evidence type="ECO:0000256" key="6">
    <source>
        <dbReference type="PROSITE-ProRule" id="PRU01091"/>
    </source>
</evidence>
<dbReference type="Pfam" id="PF00486">
    <property type="entry name" value="Trans_reg_C"/>
    <property type="match status" value="1"/>
</dbReference>
<comment type="caution">
    <text evidence="8">The sequence shown here is derived from an EMBL/GenBank/DDBJ whole genome shotgun (WGS) entry which is preliminary data.</text>
</comment>
<dbReference type="Gene3D" id="1.25.40.10">
    <property type="entry name" value="Tetratricopeptide repeat domain"/>
    <property type="match status" value="1"/>
</dbReference>
<proteinExistence type="inferred from homology"/>
<dbReference type="SMART" id="SM01043">
    <property type="entry name" value="BTAD"/>
    <property type="match status" value="1"/>
</dbReference>
<feature type="DNA-binding region" description="OmpR/PhoB-type" evidence="6">
    <location>
        <begin position="1"/>
        <end position="100"/>
    </location>
</feature>
<organism evidence="8 9">
    <name type="scientific">Streptomyces spinosisporus</name>
    <dbReference type="NCBI Taxonomy" id="2927582"/>
    <lineage>
        <taxon>Bacteria</taxon>
        <taxon>Bacillati</taxon>
        <taxon>Actinomycetota</taxon>
        <taxon>Actinomycetes</taxon>
        <taxon>Kitasatosporales</taxon>
        <taxon>Streptomycetaceae</taxon>
        <taxon>Streptomyces</taxon>
    </lineage>
</organism>
<evidence type="ECO:0000313" key="9">
    <source>
        <dbReference type="Proteomes" id="UP001165270"/>
    </source>
</evidence>
<reference evidence="8" key="1">
    <citation type="submission" date="2022-03" db="EMBL/GenBank/DDBJ databases">
        <title>Streptomyces 7R015 and 7R016 isolated from Barleria lupulina in Thailand.</title>
        <authorList>
            <person name="Kanchanasin P."/>
            <person name="Phongsopitanun W."/>
            <person name="Tanasupawat S."/>
        </authorList>
    </citation>
    <scope>NUCLEOTIDE SEQUENCE</scope>
    <source>
        <strain evidence="8">7R016</strain>
    </source>
</reference>
<dbReference type="Proteomes" id="UP001165270">
    <property type="component" value="Unassembled WGS sequence"/>
</dbReference>
<dbReference type="InterPro" id="IPR001867">
    <property type="entry name" value="OmpR/PhoB-type_DNA-bd"/>
</dbReference>
<feature type="domain" description="OmpR/PhoB-type" evidence="7">
    <location>
        <begin position="1"/>
        <end position="100"/>
    </location>
</feature>
<gene>
    <name evidence="8" type="ORF">MQN93_08425</name>
</gene>